<reference evidence="2 3" key="1">
    <citation type="journal article" date="2006" name="J. Bacteriol.">
        <title>Comparative genomic analysis of three strains of Ehrlichia ruminantium reveals an active process of genome size plasticity.</title>
        <authorList>
            <person name="Frutos R."/>
            <person name="Viari A."/>
            <person name="Ferraz C."/>
            <person name="Morgat A."/>
            <person name="Eychenie S."/>
            <person name="Kandassami Y."/>
            <person name="Chantal I."/>
            <person name="Bensaid A."/>
            <person name="Coissac E."/>
            <person name="Vachiery N."/>
            <person name="Demaille J."/>
            <person name="Martinez D."/>
        </authorList>
    </citation>
    <scope>NUCLEOTIDE SEQUENCE [LARGE SCALE GENOMIC DNA]</scope>
    <source>
        <strain evidence="2 3">Welgevonden</strain>
    </source>
</reference>
<dbReference type="HOGENOM" id="CLU_1382219_0_0_5"/>
<evidence type="ECO:0000313" key="3">
    <source>
        <dbReference type="Proteomes" id="UP000001021"/>
    </source>
</evidence>
<dbReference type="Proteomes" id="UP000001021">
    <property type="component" value="Chromosome"/>
</dbReference>
<keyword evidence="1" id="KW-1133">Transmembrane helix</keyword>
<feature type="transmembrane region" description="Helical" evidence="1">
    <location>
        <begin position="99"/>
        <end position="120"/>
    </location>
</feature>
<feature type="transmembrane region" description="Helical" evidence="1">
    <location>
        <begin position="126"/>
        <end position="147"/>
    </location>
</feature>
<evidence type="ECO:0000313" key="2">
    <source>
        <dbReference type="EMBL" id="CAI26959.1"/>
    </source>
</evidence>
<keyword evidence="3" id="KW-1185">Reference proteome</keyword>
<proteinExistence type="predicted"/>
<accession>A0A0H3M663</accession>
<organism evidence="2 3">
    <name type="scientific">Ehrlichia ruminantium (strain Welgevonden)</name>
    <dbReference type="NCBI Taxonomy" id="254945"/>
    <lineage>
        <taxon>Bacteria</taxon>
        <taxon>Pseudomonadati</taxon>
        <taxon>Pseudomonadota</taxon>
        <taxon>Alphaproteobacteria</taxon>
        <taxon>Rickettsiales</taxon>
        <taxon>Anaplasmataceae</taxon>
        <taxon>Ehrlichia</taxon>
    </lineage>
</organism>
<name>A0A0H3M663_EHRRW</name>
<gene>
    <name evidence="2" type="ordered locus">ERWE_CDS_04650</name>
</gene>
<keyword evidence="1" id="KW-0472">Membrane</keyword>
<protein>
    <submittedName>
        <fullName evidence="2">Uncharacterized protein</fullName>
    </submittedName>
</protein>
<feature type="transmembrane region" description="Helical" evidence="1">
    <location>
        <begin position="37"/>
        <end position="55"/>
    </location>
</feature>
<dbReference type="EMBL" id="CR925678">
    <property type="protein sequence ID" value="CAI26959.1"/>
    <property type="molecule type" value="Genomic_DNA"/>
</dbReference>
<dbReference type="AlphaFoldDB" id="A0A0H3M663"/>
<feature type="transmembrane region" description="Helical" evidence="1">
    <location>
        <begin position="12"/>
        <end position="31"/>
    </location>
</feature>
<sequence length="197" mass="22685">MYMKYHNTNHKLLKYHFMLIIGISAAITFQMFYSPNTISSCFFLLVSVILLTLCFRSMLKRSDPKPLIPSEILEPIKQKDECIKFSDITRKLKKHSSTLIAGLFIVTICIQVAIFCPAHVKVFHNIASHCLSLASLMIIILCAYDMLKLFKPDNSLIFKIPIYAEDKKLLDNLVSSILKIHDVDRVEIKNYDELELD</sequence>
<evidence type="ECO:0000256" key="1">
    <source>
        <dbReference type="SAM" id="Phobius"/>
    </source>
</evidence>
<keyword evidence="1" id="KW-0812">Transmembrane</keyword>
<dbReference type="KEGG" id="erw:ERWE_CDS_04650"/>